<accession>A0A2G5CAX0</accession>
<keyword evidence="7" id="KW-1185">Reference proteome</keyword>
<dbReference type="GO" id="GO:0005768">
    <property type="term" value="C:endosome"/>
    <property type="evidence" value="ECO:0007669"/>
    <property type="project" value="UniProtKB-SubCell"/>
</dbReference>
<dbReference type="PANTHER" id="PTHR13673:SF0">
    <property type="entry name" value="VPS35 ENDOSOMAL PROTEIN-SORTING FACTOR-LIKE"/>
    <property type="match status" value="1"/>
</dbReference>
<dbReference type="AlphaFoldDB" id="A0A2G5CAX0"/>
<comment type="similarity">
    <text evidence="2">Belongs to the VPS35L family.</text>
</comment>
<comment type="subcellular location">
    <subcellularLocation>
        <location evidence="1">Endosome</location>
    </subcellularLocation>
</comment>
<proteinExistence type="inferred from homology"/>
<gene>
    <name evidence="6" type="ORF">AQUCO_07000017v1</name>
</gene>
<dbReference type="Proteomes" id="UP000230069">
    <property type="component" value="Unassembled WGS sequence"/>
</dbReference>
<name>A0A2G5CAX0_AQUCA</name>
<dbReference type="PANTHER" id="PTHR13673">
    <property type="entry name" value="ESOPHAGEAL CANCER ASSOCIATED PROTEIN"/>
    <property type="match status" value="1"/>
</dbReference>
<dbReference type="InParanoid" id="A0A2G5CAX0"/>
<keyword evidence="3" id="KW-0813">Transport</keyword>
<evidence type="ECO:0000313" key="6">
    <source>
        <dbReference type="EMBL" id="PIA28403.1"/>
    </source>
</evidence>
<evidence type="ECO:0000256" key="2">
    <source>
        <dbReference type="ARBA" id="ARBA00010704"/>
    </source>
</evidence>
<reference evidence="6 7" key="1">
    <citation type="submission" date="2017-09" db="EMBL/GenBank/DDBJ databases">
        <title>WGS assembly of Aquilegia coerulea Goldsmith.</title>
        <authorList>
            <person name="Hodges S."/>
            <person name="Kramer E."/>
            <person name="Nordborg M."/>
            <person name="Tomkins J."/>
            <person name="Borevitz J."/>
            <person name="Derieg N."/>
            <person name="Yan J."/>
            <person name="Mihaltcheva S."/>
            <person name="Hayes R.D."/>
            <person name="Rokhsar D."/>
        </authorList>
    </citation>
    <scope>NUCLEOTIDE SEQUENCE [LARGE SCALE GENOMIC DNA]</scope>
    <source>
        <strain evidence="7">cv. Goldsmith</strain>
    </source>
</reference>
<protein>
    <submittedName>
        <fullName evidence="6">Uncharacterized protein</fullName>
    </submittedName>
</protein>
<dbReference type="GO" id="GO:0015031">
    <property type="term" value="P:protein transport"/>
    <property type="evidence" value="ECO:0007669"/>
    <property type="project" value="UniProtKB-KW"/>
</dbReference>
<dbReference type="EMBL" id="KZ305087">
    <property type="protein sequence ID" value="PIA28403.1"/>
    <property type="molecule type" value="Genomic_DNA"/>
</dbReference>
<dbReference type="STRING" id="218851.A0A2G5CAX0"/>
<organism evidence="6 7">
    <name type="scientific">Aquilegia coerulea</name>
    <name type="common">Rocky mountain columbine</name>
    <dbReference type="NCBI Taxonomy" id="218851"/>
    <lineage>
        <taxon>Eukaryota</taxon>
        <taxon>Viridiplantae</taxon>
        <taxon>Streptophyta</taxon>
        <taxon>Embryophyta</taxon>
        <taxon>Tracheophyta</taxon>
        <taxon>Spermatophyta</taxon>
        <taxon>Magnoliopsida</taxon>
        <taxon>Ranunculales</taxon>
        <taxon>Ranunculaceae</taxon>
        <taxon>Thalictroideae</taxon>
        <taxon>Aquilegia</taxon>
    </lineage>
</organism>
<evidence type="ECO:0000313" key="7">
    <source>
        <dbReference type="Proteomes" id="UP000230069"/>
    </source>
</evidence>
<evidence type="ECO:0000256" key="3">
    <source>
        <dbReference type="ARBA" id="ARBA00022448"/>
    </source>
</evidence>
<sequence>MPTANSEDDTTDLDVHGLLTITDLPSDEDPYLSAKEWASFKRSLMQKFSGSKLVTISSISDAIIGRGKVYEISSTATHLEELDNPPKAFEDGVKVITRQEYVSRLRELQDEIKHSWKADNRVTSLKSSIKDHFSVAGCYASIGHICFRILSNIVHYSH</sequence>
<dbReference type="GO" id="GO:0032456">
    <property type="term" value="P:endocytic recycling"/>
    <property type="evidence" value="ECO:0007669"/>
    <property type="project" value="InterPro"/>
</dbReference>
<dbReference type="OrthoDB" id="1390338at2759"/>
<keyword evidence="5" id="KW-0653">Protein transport</keyword>
<keyword evidence="4" id="KW-0967">Endosome</keyword>
<evidence type="ECO:0000256" key="1">
    <source>
        <dbReference type="ARBA" id="ARBA00004177"/>
    </source>
</evidence>
<evidence type="ECO:0000256" key="5">
    <source>
        <dbReference type="ARBA" id="ARBA00022927"/>
    </source>
</evidence>
<evidence type="ECO:0000256" key="4">
    <source>
        <dbReference type="ARBA" id="ARBA00022753"/>
    </source>
</evidence>
<dbReference type="InterPro" id="IPR029705">
    <property type="entry name" value="VPS35L"/>
</dbReference>